<dbReference type="GO" id="GO:0008877">
    <property type="term" value="F:glucose-1-phosphatase activity"/>
    <property type="evidence" value="ECO:0007669"/>
    <property type="project" value="UniProtKB-EC"/>
</dbReference>
<dbReference type="EC" id="3.1.3.10" evidence="6"/>
<dbReference type="InterPro" id="IPR023214">
    <property type="entry name" value="HAD_sf"/>
</dbReference>
<keyword evidence="3 6" id="KW-0378">Hydrolase</keyword>
<dbReference type="SUPFAM" id="SSF56784">
    <property type="entry name" value="HAD-like"/>
    <property type="match status" value="1"/>
</dbReference>
<evidence type="ECO:0000313" key="6">
    <source>
        <dbReference type="EMBL" id="ACL30413.1"/>
    </source>
</evidence>
<keyword evidence="4" id="KW-0460">Magnesium</keyword>
<dbReference type="InterPro" id="IPR000150">
    <property type="entry name" value="Cof"/>
</dbReference>
<dbReference type="InterPro" id="IPR006379">
    <property type="entry name" value="HAD-SF_hydro_IIB"/>
</dbReference>
<dbReference type="AlphaFoldDB" id="A0A7U4DIA0"/>
<dbReference type="Gene3D" id="3.40.50.1000">
    <property type="entry name" value="HAD superfamily/HAD-like"/>
    <property type="match status" value="1"/>
</dbReference>
<dbReference type="PROSITE" id="PS01228">
    <property type="entry name" value="COF_1"/>
    <property type="match status" value="1"/>
</dbReference>
<proteinExistence type="inferred from homology"/>
<evidence type="ECO:0000256" key="2">
    <source>
        <dbReference type="ARBA" id="ARBA00022723"/>
    </source>
</evidence>
<dbReference type="InterPro" id="IPR036412">
    <property type="entry name" value="HAD-like_sf"/>
</dbReference>
<dbReference type="PANTHER" id="PTHR47267:SF4">
    <property type="entry name" value="PYRIDOXAL PHOSPHATE PHOSPHATASE YIGL"/>
    <property type="match status" value="1"/>
</dbReference>
<reference evidence="6 7" key="1">
    <citation type="journal article" date="2009" name="Science">
        <title>The dynamics and time scale of ongoing genomic erosion in symbiotic bacteria.</title>
        <authorList>
            <person name="Moran N.A."/>
            <person name="McLaughlin H.J."/>
            <person name="Sorek R."/>
        </authorList>
    </citation>
    <scope>NUCLEOTIDE SEQUENCE [LARGE SCALE GENOMIC DNA]</scope>
    <source>
        <strain evidence="6 7">5A</strain>
    </source>
</reference>
<gene>
    <name evidence="6" type="primary">yigL</name>
    <name evidence="6" type="ordered locus">BUAP5A_028</name>
</gene>
<sequence>MYRIIAVDLDGTLLSSENKITKYTKEIIQILIQKKFYFVFASGRHYIDIMKIKDSLKINIFIISSNGSKIYNLDNNLIFSDNLDENIASKLCRIKYSDKEIITQVYQNDQWYINNNKVENNFCSLLSSLQYKYFYPDDLNFKNISKIFFTSRNFQKLHILKRKIINFYGNKVHVNFSIPGCLEIVSGTTSKGYGLKLIANLLGVSLKNCIAFGDGMNDQDMLKVAGKAYIMKNSDPHLKIALPHLEIIESNDNDGVARCLNKIFIENNKEML</sequence>
<name>A0A7U4DIA0_BUCA5</name>
<dbReference type="NCBIfam" id="TIGR00099">
    <property type="entry name" value="Cof-subfamily"/>
    <property type="match status" value="1"/>
</dbReference>
<keyword evidence="2" id="KW-0479">Metal-binding</keyword>
<dbReference type="NCBIfam" id="TIGR01484">
    <property type="entry name" value="HAD-SF-IIB"/>
    <property type="match status" value="1"/>
</dbReference>
<evidence type="ECO:0000256" key="1">
    <source>
        <dbReference type="ARBA" id="ARBA00001946"/>
    </source>
</evidence>
<dbReference type="Gene3D" id="3.30.1240.10">
    <property type="match status" value="1"/>
</dbReference>
<dbReference type="Proteomes" id="UP000006904">
    <property type="component" value="Chromosome"/>
</dbReference>
<evidence type="ECO:0000256" key="3">
    <source>
        <dbReference type="ARBA" id="ARBA00022801"/>
    </source>
</evidence>
<dbReference type="SFLD" id="SFLDG01140">
    <property type="entry name" value="C2.B:_Phosphomannomutase_and_P"/>
    <property type="match status" value="1"/>
</dbReference>
<protein>
    <submittedName>
        <fullName evidence="6">Sugar phosphatase</fullName>
        <ecNumber evidence="6">3.1.3.10</ecNumber>
    </submittedName>
</protein>
<dbReference type="KEGG" id="bap:BUAP5A_028"/>
<dbReference type="PANTHER" id="PTHR47267">
    <property type="match status" value="1"/>
</dbReference>
<evidence type="ECO:0000256" key="4">
    <source>
        <dbReference type="ARBA" id="ARBA00022842"/>
    </source>
</evidence>
<dbReference type="EMBL" id="CP001161">
    <property type="protein sequence ID" value="ACL30413.1"/>
    <property type="molecule type" value="Genomic_DNA"/>
</dbReference>
<dbReference type="RefSeq" id="WP_009873989.1">
    <property type="nucleotide sequence ID" value="NC_011833.1"/>
</dbReference>
<organism evidence="6 7">
    <name type="scientific">Buchnera aphidicola subsp. Acyrthosiphon pisum (strain 5A)</name>
    <dbReference type="NCBI Taxonomy" id="563178"/>
    <lineage>
        <taxon>Bacteria</taxon>
        <taxon>Pseudomonadati</taxon>
        <taxon>Pseudomonadota</taxon>
        <taxon>Gammaproteobacteria</taxon>
        <taxon>Enterobacterales</taxon>
        <taxon>Erwiniaceae</taxon>
        <taxon>Buchnera</taxon>
    </lineage>
</organism>
<dbReference type="Pfam" id="PF08282">
    <property type="entry name" value="Hydrolase_3"/>
    <property type="match status" value="1"/>
</dbReference>
<comment type="cofactor">
    <cofactor evidence="1">
        <name>Mg(2+)</name>
        <dbReference type="ChEBI" id="CHEBI:18420"/>
    </cofactor>
</comment>
<dbReference type="GO" id="GO:0000287">
    <property type="term" value="F:magnesium ion binding"/>
    <property type="evidence" value="ECO:0007669"/>
    <property type="project" value="UniProtKB-ARBA"/>
</dbReference>
<accession>A0A7U4DIA0</accession>
<dbReference type="CDD" id="cd07516">
    <property type="entry name" value="HAD_Pase"/>
    <property type="match status" value="1"/>
</dbReference>
<dbReference type="OrthoDB" id="5498330at2"/>
<comment type="similarity">
    <text evidence="5">Belongs to the HAD-like hydrolase superfamily. Cof family.</text>
</comment>
<evidence type="ECO:0000256" key="5">
    <source>
        <dbReference type="ARBA" id="ARBA00034778"/>
    </source>
</evidence>
<evidence type="ECO:0000313" key="7">
    <source>
        <dbReference type="Proteomes" id="UP000006904"/>
    </source>
</evidence>
<dbReference type="SFLD" id="SFLDS00003">
    <property type="entry name" value="Haloacid_Dehalogenase"/>
    <property type="match status" value="1"/>
</dbReference>